<dbReference type="SUPFAM" id="SSF57850">
    <property type="entry name" value="RING/U-box"/>
    <property type="match status" value="2"/>
</dbReference>
<reference evidence="10 11" key="1">
    <citation type="submission" date="2024-04" db="EMBL/GenBank/DDBJ databases">
        <title>Phyllosticta paracitricarpa is synonymous to the EU quarantine fungus P. citricarpa based on phylogenomic analyses.</title>
        <authorList>
            <consortium name="Lawrence Berkeley National Laboratory"/>
            <person name="Van ingen-buijs V.A."/>
            <person name="Van westerhoven A.C."/>
            <person name="Haridas S."/>
            <person name="Skiadas P."/>
            <person name="Martin F."/>
            <person name="Groenewald J.Z."/>
            <person name="Crous P.W."/>
            <person name="Seidl M.F."/>
        </authorList>
    </citation>
    <scope>NUCLEOTIDE SEQUENCE [LARGE SCALE GENOMIC DNA]</scope>
    <source>
        <strain evidence="10 11">CPC 17464</strain>
    </source>
</reference>
<dbReference type="InterPro" id="IPR013083">
    <property type="entry name" value="Znf_RING/FYVE/PHD"/>
</dbReference>
<name>A0ABR1L3Q5_9PEZI</name>
<keyword evidence="6" id="KW-0863">Zinc-finger</keyword>
<accession>A0ABR1L3Q5</accession>
<evidence type="ECO:0000256" key="3">
    <source>
        <dbReference type="ARBA" id="ARBA00022679"/>
    </source>
</evidence>
<evidence type="ECO:0000256" key="2">
    <source>
        <dbReference type="ARBA" id="ARBA00012251"/>
    </source>
</evidence>
<evidence type="ECO:0000256" key="1">
    <source>
        <dbReference type="ARBA" id="ARBA00001798"/>
    </source>
</evidence>
<dbReference type="InterPro" id="IPR044066">
    <property type="entry name" value="TRIAD_supradom"/>
</dbReference>
<keyword evidence="8" id="KW-0862">Zinc</keyword>
<evidence type="ECO:0000313" key="11">
    <source>
        <dbReference type="Proteomes" id="UP001360953"/>
    </source>
</evidence>
<dbReference type="PANTHER" id="PTHR11685">
    <property type="entry name" value="RBR FAMILY RING FINGER AND IBR DOMAIN-CONTAINING"/>
    <property type="match status" value="1"/>
</dbReference>
<keyword evidence="4" id="KW-0479">Metal-binding</keyword>
<dbReference type="Gene3D" id="3.30.40.10">
    <property type="entry name" value="Zinc/RING finger domain, C3HC4 (zinc finger)"/>
    <property type="match status" value="1"/>
</dbReference>
<dbReference type="GeneID" id="92035547"/>
<evidence type="ECO:0000259" key="9">
    <source>
        <dbReference type="PROSITE" id="PS51873"/>
    </source>
</evidence>
<protein>
    <recommendedName>
        <fullName evidence="2">RBR-type E3 ubiquitin transferase</fullName>
        <ecNumber evidence="2">2.3.2.31</ecNumber>
    </recommendedName>
</protein>
<evidence type="ECO:0000256" key="7">
    <source>
        <dbReference type="ARBA" id="ARBA00022786"/>
    </source>
</evidence>
<feature type="domain" description="RING-type" evidence="9">
    <location>
        <begin position="143"/>
        <end position="308"/>
    </location>
</feature>
<keyword evidence="5" id="KW-0677">Repeat</keyword>
<keyword evidence="11" id="KW-1185">Reference proteome</keyword>
<organism evidence="10 11">
    <name type="scientific">Phyllosticta citribraziliensis</name>
    <dbReference type="NCBI Taxonomy" id="989973"/>
    <lineage>
        <taxon>Eukaryota</taxon>
        <taxon>Fungi</taxon>
        <taxon>Dikarya</taxon>
        <taxon>Ascomycota</taxon>
        <taxon>Pezizomycotina</taxon>
        <taxon>Dothideomycetes</taxon>
        <taxon>Dothideomycetes incertae sedis</taxon>
        <taxon>Botryosphaeriales</taxon>
        <taxon>Phyllostictaceae</taxon>
        <taxon>Phyllosticta</taxon>
    </lineage>
</organism>
<evidence type="ECO:0000256" key="5">
    <source>
        <dbReference type="ARBA" id="ARBA00022737"/>
    </source>
</evidence>
<keyword evidence="3" id="KW-0808">Transferase</keyword>
<dbReference type="EC" id="2.3.2.31" evidence="2"/>
<keyword evidence="7" id="KW-0833">Ubl conjugation pathway</keyword>
<comment type="caution">
    <text evidence="10">The sequence shown here is derived from an EMBL/GenBank/DDBJ whole genome shotgun (WGS) entry which is preliminary data.</text>
</comment>
<gene>
    <name evidence="10" type="ORF">J3D65DRAFT_662783</name>
</gene>
<dbReference type="EMBL" id="JBBPEH010000015">
    <property type="protein sequence ID" value="KAK7529873.1"/>
    <property type="molecule type" value="Genomic_DNA"/>
</dbReference>
<dbReference type="InterPro" id="IPR017907">
    <property type="entry name" value="Znf_RING_CS"/>
</dbReference>
<sequence length="308" mass="34889">MASTAYLPNEDDQTAALIRRLQIEDIQYIHHAPNGKSRGRETDEEYSLNLYLEELSAEANIATERRDLSQAAALEELGQSRECPEAASSNDGFSDISQADWSSSDLEFAPLYWNGTSVQPHAGESSSHCASSAVNHKGKSSSIYQQCTACLEDKKYFECASTPCGHYYCADCIEHLFLDAVKDETLYPPRCCRTEIPLDSVRKFLSLRTERDFIRKAPEWETKNRTYCARPTCSAWIRPHLIRNDIADCPSCRSRTCTICKAGAHGDRDCPQDKETQQLLEMAQDNQWQRCNQCRRLISLESGCYHMT</sequence>
<dbReference type="InterPro" id="IPR002867">
    <property type="entry name" value="IBR_dom"/>
</dbReference>
<dbReference type="PROSITE" id="PS00518">
    <property type="entry name" value="ZF_RING_1"/>
    <property type="match status" value="1"/>
</dbReference>
<dbReference type="PROSITE" id="PS51873">
    <property type="entry name" value="TRIAD"/>
    <property type="match status" value="1"/>
</dbReference>
<comment type="catalytic activity">
    <reaction evidence="1">
        <text>[E2 ubiquitin-conjugating enzyme]-S-ubiquitinyl-L-cysteine + [acceptor protein]-L-lysine = [E2 ubiquitin-conjugating enzyme]-L-cysteine + [acceptor protein]-N(6)-ubiquitinyl-L-lysine.</text>
        <dbReference type="EC" id="2.3.2.31"/>
    </reaction>
</comment>
<dbReference type="RefSeq" id="XP_066650239.1">
    <property type="nucleotide sequence ID" value="XM_066802641.1"/>
</dbReference>
<evidence type="ECO:0000256" key="6">
    <source>
        <dbReference type="ARBA" id="ARBA00022771"/>
    </source>
</evidence>
<dbReference type="Pfam" id="PF01485">
    <property type="entry name" value="IBR"/>
    <property type="match status" value="1"/>
</dbReference>
<evidence type="ECO:0000313" key="10">
    <source>
        <dbReference type="EMBL" id="KAK7529873.1"/>
    </source>
</evidence>
<evidence type="ECO:0000256" key="8">
    <source>
        <dbReference type="ARBA" id="ARBA00022833"/>
    </source>
</evidence>
<dbReference type="InterPro" id="IPR031127">
    <property type="entry name" value="E3_UB_ligase_RBR"/>
</dbReference>
<dbReference type="CDD" id="cd20335">
    <property type="entry name" value="BRcat_RBR"/>
    <property type="match status" value="1"/>
</dbReference>
<evidence type="ECO:0000256" key="4">
    <source>
        <dbReference type="ARBA" id="ARBA00022723"/>
    </source>
</evidence>
<dbReference type="Proteomes" id="UP001360953">
    <property type="component" value="Unassembled WGS sequence"/>
</dbReference>
<proteinExistence type="predicted"/>